<reference evidence="3" key="1">
    <citation type="journal article" date="2014" name="Science">
        <title>Ancient hybridizations among the ancestral genomes of bread wheat.</title>
        <authorList>
            <consortium name="International Wheat Genome Sequencing Consortium,"/>
            <person name="Marcussen T."/>
            <person name="Sandve S.R."/>
            <person name="Heier L."/>
            <person name="Spannagl M."/>
            <person name="Pfeifer M."/>
            <person name="Jakobsen K.S."/>
            <person name="Wulff B.B."/>
            <person name="Steuernagel B."/>
            <person name="Mayer K.F."/>
            <person name="Olsen O.A."/>
        </authorList>
    </citation>
    <scope>NUCLEOTIDE SEQUENCE [LARGE SCALE GENOMIC DNA]</scope>
    <source>
        <strain evidence="3">cv. AL8/78</strain>
    </source>
</reference>
<reference evidence="2" key="5">
    <citation type="journal article" date="2021" name="G3 (Bethesda)">
        <title>Aegilops tauschii genome assembly Aet v5.0 features greater sequence contiguity and improved annotation.</title>
        <authorList>
            <person name="Wang L."/>
            <person name="Zhu T."/>
            <person name="Rodriguez J.C."/>
            <person name="Deal K.R."/>
            <person name="Dubcovsky J."/>
            <person name="McGuire P.E."/>
            <person name="Lux T."/>
            <person name="Spannagl M."/>
            <person name="Mayer K.F.X."/>
            <person name="Baldrich P."/>
            <person name="Meyers B.C."/>
            <person name="Huo N."/>
            <person name="Gu Y.Q."/>
            <person name="Zhou H."/>
            <person name="Devos K.M."/>
            <person name="Bennetzen J.L."/>
            <person name="Unver T."/>
            <person name="Budak H."/>
            <person name="Gulick P.J."/>
            <person name="Galiba G."/>
            <person name="Kalapos B."/>
            <person name="Nelson D.R."/>
            <person name="Li P."/>
            <person name="You F.M."/>
            <person name="Luo M.C."/>
            <person name="Dvorak J."/>
        </authorList>
    </citation>
    <scope>NUCLEOTIDE SEQUENCE [LARGE SCALE GENOMIC DNA]</scope>
    <source>
        <strain evidence="2">cv. AL8/78</strain>
    </source>
</reference>
<reference evidence="3" key="2">
    <citation type="journal article" date="2017" name="Nat. Plants">
        <title>The Aegilops tauschii genome reveals multiple impacts of transposons.</title>
        <authorList>
            <person name="Zhao G."/>
            <person name="Zou C."/>
            <person name="Li K."/>
            <person name="Wang K."/>
            <person name="Li T."/>
            <person name="Gao L."/>
            <person name="Zhang X."/>
            <person name="Wang H."/>
            <person name="Yang Z."/>
            <person name="Liu X."/>
            <person name="Jiang W."/>
            <person name="Mao L."/>
            <person name="Kong X."/>
            <person name="Jiao Y."/>
            <person name="Jia J."/>
        </authorList>
    </citation>
    <scope>NUCLEOTIDE SEQUENCE [LARGE SCALE GENOMIC DNA]</scope>
    <source>
        <strain evidence="3">cv. AL8/78</strain>
    </source>
</reference>
<sequence length="62" mass="6571">PFIACAAARHCRDSDQRAPSASSPPFSSSKLKGQRGWNGRTRRGELGSHDGLLSASPPPPRS</sequence>
<keyword evidence="3" id="KW-1185">Reference proteome</keyword>
<name>A0A453SN06_AEGTS</name>
<organism evidence="2 3">
    <name type="scientific">Aegilops tauschii subsp. strangulata</name>
    <name type="common">Goatgrass</name>
    <dbReference type="NCBI Taxonomy" id="200361"/>
    <lineage>
        <taxon>Eukaryota</taxon>
        <taxon>Viridiplantae</taxon>
        <taxon>Streptophyta</taxon>
        <taxon>Embryophyta</taxon>
        <taxon>Tracheophyta</taxon>
        <taxon>Spermatophyta</taxon>
        <taxon>Magnoliopsida</taxon>
        <taxon>Liliopsida</taxon>
        <taxon>Poales</taxon>
        <taxon>Poaceae</taxon>
        <taxon>BOP clade</taxon>
        <taxon>Pooideae</taxon>
        <taxon>Triticodae</taxon>
        <taxon>Triticeae</taxon>
        <taxon>Triticinae</taxon>
        <taxon>Aegilops</taxon>
    </lineage>
</organism>
<evidence type="ECO:0000313" key="2">
    <source>
        <dbReference type="EnsemblPlants" id="AET7Gv21000000.21"/>
    </source>
</evidence>
<dbReference type="Proteomes" id="UP000015105">
    <property type="component" value="Chromosome 7D"/>
</dbReference>
<evidence type="ECO:0000256" key="1">
    <source>
        <dbReference type="SAM" id="MobiDB-lite"/>
    </source>
</evidence>
<accession>A0A453SN06</accession>
<evidence type="ECO:0000313" key="3">
    <source>
        <dbReference type="Proteomes" id="UP000015105"/>
    </source>
</evidence>
<proteinExistence type="predicted"/>
<dbReference type="Gramene" id="AET7Gv21000000.21">
    <property type="protein sequence ID" value="AET7Gv21000000.21"/>
    <property type="gene ID" value="AET7Gv21000000"/>
</dbReference>
<protein>
    <submittedName>
        <fullName evidence="2">Uncharacterized protein</fullName>
    </submittedName>
</protein>
<reference evidence="2" key="3">
    <citation type="journal article" date="2017" name="Nature">
        <title>Genome sequence of the progenitor of the wheat D genome Aegilops tauschii.</title>
        <authorList>
            <person name="Luo M.C."/>
            <person name="Gu Y.Q."/>
            <person name="Puiu D."/>
            <person name="Wang H."/>
            <person name="Twardziok S.O."/>
            <person name="Deal K.R."/>
            <person name="Huo N."/>
            <person name="Zhu T."/>
            <person name="Wang L."/>
            <person name="Wang Y."/>
            <person name="McGuire P.E."/>
            <person name="Liu S."/>
            <person name="Long H."/>
            <person name="Ramasamy R.K."/>
            <person name="Rodriguez J.C."/>
            <person name="Van S.L."/>
            <person name="Yuan L."/>
            <person name="Wang Z."/>
            <person name="Xia Z."/>
            <person name="Xiao L."/>
            <person name="Anderson O.D."/>
            <person name="Ouyang S."/>
            <person name="Liang Y."/>
            <person name="Zimin A.V."/>
            <person name="Pertea G."/>
            <person name="Qi P."/>
            <person name="Bennetzen J.L."/>
            <person name="Dai X."/>
            <person name="Dawson M.W."/>
            <person name="Muller H.G."/>
            <person name="Kugler K."/>
            <person name="Rivarola-Duarte L."/>
            <person name="Spannagl M."/>
            <person name="Mayer K.F.X."/>
            <person name="Lu F.H."/>
            <person name="Bevan M.W."/>
            <person name="Leroy P."/>
            <person name="Li P."/>
            <person name="You F.M."/>
            <person name="Sun Q."/>
            <person name="Liu Z."/>
            <person name="Lyons E."/>
            <person name="Wicker T."/>
            <person name="Salzberg S.L."/>
            <person name="Devos K.M."/>
            <person name="Dvorak J."/>
        </authorList>
    </citation>
    <scope>NUCLEOTIDE SEQUENCE [LARGE SCALE GENOMIC DNA]</scope>
    <source>
        <strain evidence="2">cv. AL8/78</strain>
    </source>
</reference>
<feature type="region of interest" description="Disordered" evidence="1">
    <location>
        <begin position="1"/>
        <end position="62"/>
    </location>
</feature>
<dbReference type="AlphaFoldDB" id="A0A453SN06"/>
<feature type="compositionally biased region" description="Low complexity" evidence="1">
    <location>
        <begin position="18"/>
        <end position="29"/>
    </location>
</feature>
<dbReference type="EnsemblPlants" id="AET7Gv21000000.21">
    <property type="protein sequence ID" value="AET7Gv21000000.21"/>
    <property type="gene ID" value="AET7Gv21000000"/>
</dbReference>
<reference evidence="2" key="4">
    <citation type="submission" date="2019-03" db="UniProtKB">
        <authorList>
            <consortium name="EnsemblPlants"/>
        </authorList>
    </citation>
    <scope>IDENTIFICATION</scope>
</reference>